<accession>A0A8J3GNR1</accession>
<dbReference type="Proteomes" id="UP000617531">
    <property type="component" value="Unassembled WGS sequence"/>
</dbReference>
<name>A0A8J3GNR1_9MICO</name>
<gene>
    <name evidence="2" type="ORF">GCM10011600_06230</name>
</gene>
<feature type="compositionally biased region" description="Basic and acidic residues" evidence="1">
    <location>
        <begin position="22"/>
        <end position="46"/>
    </location>
</feature>
<organism evidence="2 3">
    <name type="scientific">Pseudolysinimonas yzui</name>
    <dbReference type="NCBI Taxonomy" id="2708254"/>
    <lineage>
        <taxon>Bacteria</taxon>
        <taxon>Bacillati</taxon>
        <taxon>Actinomycetota</taxon>
        <taxon>Actinomycetes</taxon>
        <taxon>Micrococcales</taxon>
        <taxon>Microbacteriaceae</taxon>
        <taxon>Pseudolysinimonas</taxon>
    </lineage>
</organism>
<evidence type="ECO:0008006" key="4">
    <source>
        <dbReference type="Google" id="ProtNLM"/>
    </source>
</evidence>
<keyword evidence="3" id="KW-1185">Reference proteome</keyword>
<protein>
    <recommendedName>
        <fullName evidence="4">Methionine aminopeptidase</fullName>
    </recommendedName>
</protein>
<reference evidence="2" key="1">
    <citation type="journal article" date="2014" name="Int. J. Syst. Evol. Microbiol.">
        <title>Complete genome sequence of Corynebacterium casei LMG S-19264T (=DSM 44701T), isolated from a smear-ripened cheese.</title>
        <authorList>
            <consortium name="US DOE Joint Genome Institute (JGI-PGF)"/>
            <person name="Walter F."/>
            <person name="Albersmeier A."/>
            <person name="Kalinowski J."/>
            <person name="Ruckert C."/>
        </authorList>
    </citation>
    <scope>NUCLEOTIDE SEQUENCE</scope>
    <source>
        <strain evidence="2">CGMCC 1.16548</strain>
    </source>
</reference>
<dbReference type="AlphaFoldDB" id="A0A8J3GNR1"/>
<dbReference type="RefSeq" id="WP_191281892.1">
    <property type="nucleotide sequence ID" value="NZ_BNAI01000001.1"/>
</dbReference>
<evidence type="ECO:0000313" key="3">
    <source>
        <dbReference type="Proteomes" id="UP000617531"/>
    </source>
</evidence>
<dbReference type="EMBL" id="BNAI01000001">
    <property type="protein sequence ID" value="GHF08180.1"/>
    <property type="molecule type" value="Genomic_DNA"/>
</dbReference>
<comment type="caution">
    <text evidence="2">The sequence shown here is derived from an EMBL/GenBank/DDBJ whole genome shotgun (WGS) entry which is preliminary data.</text>
</comment>
<reference evidence="2" key="2">
    <citation type="submission" date="2020-09" db="EMBL/GenBank/DDBJ databases">
        <authorList>
            <person name="Sun Q."/>
            <person name="Zhou Y."/>
        </authorList>
    </citation>
    <scope>NUCLEOTIDE SEQUENCE</scope>
    <source>
        <strain evidence="2">CGMCC 1.16548</strain>
    </source>
</reference>
<evidence type="ECO:0000256" key="1">
    <source>
        <dbReference type="SAM" id="MobiDB-lite"/>
    </source>
</evidence>
<feature type="region of interest" description="Disordered" evidence="1">
    <location>
        <begin position="1"/>
        <end position="56"/>
    </location>
</feature>
<proteinExistence type="predicted"/>
<evidence type="ECO:0000313" key="2">
    <source>
        <dbReference type="EMBL" id="GHF08180.1"/>
    </source>
</evidence>
<sequence>MSEWWYNHKTGEVEEGPQSLGSDRDGPYATREDAARAPEIARERARAWAAEDEADG</sequence>